<feature type="domain" description="Acyl-CoA dehydrogenase/oxidase N-terminal" evidence="7">
    <location>
        <begin position="4"/>
        <end position="116"/>
    </location>
</feature>
<dbReference type="InterPro" id="IPR046373">
    <property type="entry name" value="Acyl-CoA_Oxase/DH_mid-dom_sf"/>
</dbReference>
<dbReference type="PANTHER" id="PTHR43884">
    <property type="entry name" value="ACYL-COA DEHYDROGENASE"/>
    <property type="match status" value="1"/>
</dbReference>
<evidence type="ECO:0008006" key="9">
    <source>
        <dbReference type="Google" id="ProtNLM"/>
    </source>
</evidence>
<organism evidence="8">
    <name type="scientific">marine sediment metagenome</name>
    <dbReference type="NCBI Taxonomy" id="412755"/>
    <lineage>
        <taxon>unclassified sequences</taxon>
        <taxon>metagenomes</taxon>
        <taxon>ecological metagenomes</taxon>
    </lineage>
</organism>
<evidence type="ECO:0000256" key="1">
    <source>
        <dbReference type="ARBA" id="ARBA00001974"/>
    </source>
</evidence>
<dbReference type="PANTHER" id="PTHR43884:SF12">
    <property type="entry name" value="ISOVALERYL-COA DEHYDROGENASE, MITOCHONDRIAL-RELATED"/>
    <property type="match status" value="1"/>
</dbReference>
<proteinExistence type="inferred from homology"/>
<dbReference type="Gene3D" id="2.40.110.10">
    <property type="entry name" value="Butyryl-CoA Dehydrogenase, subunit A, domain 2"/>
    <property type="match status" value="1"/>
</dbReference>
<dbReference type="GO" id="GO:0050660">
    <property type="term" value="F:flavin adenine dinucleotide binding"/>
    <property type="evidence" value="ECO:0007669"/>
    <property type="project" value="InterPro"/>
</dbReference>
<feature type="domain" description="Acyl-CoA oxidase/dehydrogenase middle" evidence="6">
    <location>
        <begin position="120"/>
        <end position="220"/>
    </location>
</feature>
<dbReference type="Pfam" id="PF00441">
    <property type="entry name" value="Acyl-CoA_dh_1"/>
    <property type="match status" value="1"/>
</dbReference>
<comment type="caution">
    <text evidence="8">The sequence shown here is derived from an EMBL/GenBank/DDBJ whole genome shotgun (WGS) entry which is preliminary data.</text>
</comment>
<dbReference type="Gene3D" id="1.20.140.10">
    <property type="entry name" value="Butyryl-CoA Dehydrogenase, subunit A, domain 3"/>
    <property type="match status" value="1"/>
</dbReference>
<feature type="domain" description="Acyl-CoA dehydrogenase/oxidase C-terminal" evidence="5">
    <location>
        <begin position="233"/>
        <end position="292"/>
    </location>
</feature>
<dbReference type="InterPro" id="IPR009075">
    <property type="entry name" value="AcylCo_DH/oxidase_C"/>
</dbReference>
<evidence type="ECO:0000259" key="5">
    <source>
        <dbReference type="Pfam" id="PF00441"/>
    </source>
</evidence>
<name>X1BLG5_9ZZZZ</name>
<feature type="non-terminal residue" evidence="8">
    <location>
        <position position="1"/>
    </location>
</feature>
<reference evidence="8" key="1">
    <citation type="journal article" date="2014" name="Front. Microbiol.">
        <title>High frequency of phylogenetically diverse reductive dehalogenase-homologous genes in deep subseafloor sedimentary metagenomes.</title>
        <authorList>
            <person name="Kawai M."/>
            <person name="Futagami T."/>
            <person name="Toyoda A."/>
            <person name="Takaki Y."/>
            <person name="Nishi S."/>
            <person name="Hori S."/>
            <person name="Arai W."/>
            <person name="Tsubouchi T."/>
            <person name="Morono Y."/>
            <person name="Uchiyama I."/>
            <person name="Ito T."/>
            <person name="Fujiyama A."/>
            <person name="Inagaki F."/>
            <person name="Takami H."/>
        </authorList>
    </citation>
    <scope>NUCLEOTIDE SEQUENCE</scope>
    <source>
        <strain evidence="8">Expedition CK06-06</strain>
    </source>
</reference>
<evidence type="ECO:0000256" key="4">
    <source>
        <dbReference type="ARBA" id="ARBA00022827"/>
    </source>
</evidence>
<feature type="non-terminal residue" evidence="8">
    <location>
        <position position="298"/>
    </location>
</feature>
<dbReference type="EMBL" id="BART01018019">
    <property type="protein sequence ID" value="GAG84913.1"/>
    <property type="molecule type" value="Genomic_DNA"/>
</dbReference>
<comment type="cofactor">
    <cofactor evidence="1">
        <name>FAD</name>
        <dbReference type="ChEBI" id="CHEBI:57692"/>
    </cofactor>
</comment>
<dbReference type="SUPFAM" id="SSF47203">
    <property type="entry name" value="Acyl-CoA dehydrogenase C-terminal domain-like"/>
    <property type="match status" value="1"/>
</dbReference>
<gene>
    <name evidence="8" type="ORF">S01H4_34108</name>
</gene>
<dbReference type="Pfam" id="PF02771">
    <property type="entry name" value="Acyl-CoA_dh_N"/>
    <property type="match status" value="1"/>
</dbReference>
<protein>
    <recommendedName>
        <fullName evidence="9">Acyl-CoA dehydrogenase</fullName>
    </recommendedName>
</protein>
<evidence type="ECO:0000256" key="2">
    <source>
        <dbReference type="ARBA" id="ARBA00009347"/>
    </source>
</evidence>
<dbReference type="InterPro" id="IPR037069">
    <property type="entry name" value="AcylCoA_DH/ox_N_sf"/>
</dbReference>
<dbReference type="InterPro" id="IPR013786">
    <property type="entry name" value="AcylCoA_DH/ox_N"/>
</dbReference>
<evidence type="ECO:0000313" key="8">
    <source>
        <dbReference type="EMBL" id="GAG84913.1"/>
    </source>
</evidence>
<dbReference type="SUPFAM" id="SSF56645">
    <property type="entry name" value="Acyl-CoA dehydrogenase NM domain-like"/>
    <property type="match status" value="1"/>
</dbReference>
<evidence type="ECO:0000259" key="6">
    <source>
        <dbReference type="Pfam" id="PF02770"/>
    </source>
</evidence>
<keyword evidence="4" id="KW-0274">FAD</keyword>
<dbReference type="InterPro" id="IPR036250">
    <property type="entry name" value="AcylCo_DH-like_C"/>
</dbReference>
<comment type="similarity">
    <text evidence="2">Belongs to the acyl-CoA dehydrogenase family.</text>
</comment>
<evidence type="ECO:0000256" key="3">
    <source>
        <dbReference type="ARBA" id="ARBA00022630"/>
    </source>
</evidence>
<dbReference type="InterPro" id="IPR009100">
    <property type="entry name" value="AcylCoA_DH/oxidase_NM_dom_sf"/>
</dbReference>
<dbReference type="Gene3D" id="1.10.540.10">
    <property type="entry name" value="Acyl-CoA dehydrogenase/oxidase, N-terminal domain"/>
    <property type="match status" value="1"/>
</dbReference>
<dbReference type="InterPro" id="IPR006091">
    <property type="entry name" value="Acyl-CoA_Oxase/DH_mid-dom"/>
</dbReference>
<accession>X1BLG5</accession>
<dbReference type="Pfam" id="PF02770">
    <property type="entry name" value="Acyl-CoA_dh_M"/>
    <property type="match status" value="1"/>
</dbReference>
<evidence type="ECO:0000259" key="7">
    <source>
        <dbReference type="Pfam" id="PF02771"/>
    </source>
</evidence>
<keyword evidence="3" id="KW-0285">Flavoprotein</keyword>
<dbReference type="AlphaFoldDB" id="X1BLG5"/>
<sequence>IDLTNEQKEIRKAAREFAQGEFDPLKAVELDERHEFPRDLYKKAAELGFIGLDYPEEYGGGGAGVLENTLTIEAFCQADSGIGMAIHLAYLPAKIVRQFGNDSQKKRILPKVASGDYVSAVSFTEANHGSDLTKVDTVAVDKGDRFIVNGTKIFTTNATYADFFVVLVQTDPEARPARGMATLLIEKEGRFSKNGTMEITEMATKMGLKMASSGEISFRDYEVPKENLLGKDGRGLINLLEFLDESRIEIAAQSLGTAEGAFLKALSHAREREQFGKPIIEFQGVGHKIARMFGDLMS</sequence>
<dbReference type="GO" id="GO:0003995">
    <property type="term" value="F:acyl-CoA dehydrogenase activity"/>
    <property type="evidence" value="ECO:0007669"/>
    <property type="project" value="TreeGrafter"/>
</dbReference>